<organism evidence="1 2">
    <name type="scientific">Pseudogulbenkiania ferrooxidans 2002</name>
    <dbReference type="NCBI Taxonomy" id="279714"/>
    <lineage>
        <taxon>Bacteria</taxon>
        <taxon>Pseudomonadati</taxon>
        <taxon>Pseudomonadota</taxon>
        <taxon>Betaproteobacteria</taxon>
        <taxon>Neisseriales</taxon>
        <taxon>Chromobacteriaceae</taxon>
        <taxon>Pseudogulbenkiania</taxon>
    </lineage>
</organism>
<comment type="caution">
    <text evidence="1">The sequence shown here is derived from an EMBL/GenBank/DDBJ whole genome shotgun (WGS) entry which is preliminary data.</text>
</comment>
<gene>
    <name evidence="1" type="ORF">FuraDRAFT_2434</name>
</gene>
<sequence>MTKVTLKPVGELRVRLEDGSGYLPTDGQAVALTAYYRRRLADGDVEVISEPITTAKSAAGQES</sequence>
<dbReference type="AlphaFoldDB" id="B9Z4Z9"/>
<dbReference type="Pfam" id="PF10948">
    <property type="entry name" value="DUF2635"/>
    <property type="match status" value="1"/>
</dbReference>
<proteinExistence type="predicted"/>
<dbReference type="RefSeq" id="WP_008954454.1">
    <property type="nucleotide sequence ID" value="NZ_ACIS01000006.1"/>
</dbReference>
<evidence type="ECO:0000313" key="2">
    <source>
        <dbReference type="Proteomes" id="UP000003165"/>
    </source>
</evidence>
<dbReference type="Proteomes" id="UP000003165">
    <property type="component" value="Unassembled WGS sequence"/>
</dbReference>
<accession>B9Z4Z9</accession>
<evidence type="ECO:0000313" key="1">
    <source>
        <dbReference type="EMBL" id="EEG08231.1"/>
    </source>
</evidence>
<protein>
    <recommendedName>
        <fullName evidence="3">DUF2635 domain-containing protein</fullName>
    </recommendedName>
</protein>
<dbReference type="InterPro" id="IPR024400">
    <property type="entry name" value="DUF2635"/>
</dbReference>
<evidence type="ECO:0008006" key="3">
    <source>
        <dbReference type="Google" id="ProtNLM"/>
    </source>
</evidence>
<keyword evidence="2" id="KW-1185">Reference proteome</keyword>
<dbReference type="EMBL" id="ACIS01000006">
    <property type="protein sequence ID" value="EEG08231.1"/>
    <property type="molecule type" value="Genomic_DNA"/>
</dbReference>
<reference evidence="1 2" key="1">
    <citation type="submission" date="2009-02" db="EMBL/GenBank/DDBJ databases">
        <title>Sequencing of the draft genome and assembly of Lutiella nitroferrum 2002.</title>
        <authorList>
            <consortium name="US DOE Joint Genome Institute (JGI-PGF)"/>
            <person name="Lucas S."/>
            <person name="Copeland A."/>
            <person name="Lapidus A."/>
            <person name="Glavina del Rio T."/>
            <person name="Tice H."/>
            <person name="Bruce D."/>
            <person name="Goodwin L."/>
            <person name="Pitluck S."/>
            <person name="Larimer F."/>
            <person name="Land M.L."/>
            <person name="Hauser L."/>
            <person name="Coates J.D."/>
        </authorList>
    </citation>
    <scope>NUCLEOTIDE SEQUENCE [LARGE SCALE GENOMIC DNA]</scope>
    <source>
        <strain evidence="1 2">2002</strain>
    </source>
</reference>
<name>B9Z4Z9_9NEIS</name>